<organism evidence="2 3">
    <name type="scientific">Vibrio ostreicida</name>
    <dbReference type="NCBI Taxonomy" id="526588"/>
    <lineage>
        <taxon>Bacteria</taxon>
        <taxon>Pseudomonadati</taxon>
        <taxon>Pseudomonadota</taxon>
        <taxon>Gammaproteobacteria</taxon>
        <taxon>Vibrionales</taxon>
        <taxon>Vibrionaceae</taxon>
        <taxon>Vibrio</taxon>
    </lineage>
</organism>
<name>A0ABT8BQK3_9VIBR</name>
<comment type="caution">
    <text evidence="2">The sequence shown here is derived from an EMBL/GenBank/DDBJ whole genome shotgun (WGS) entry which is preliminary data.</text>
</comment>
<protein>
    <submittedName>
        <fullName evidence="2">Uncharacterized protein</fullName>
    </submittedName>
</protein>
<proteinExistence type="predicted"/>
<gene>
    <name evidence="2" type="ORF">QWZ16_05105</name>
</gene>
<feature type="region of interest" description="Disordered" evidence="1">
    <location>
        <begin position="34"/>
        <end position="59"/>
    </location>
</feature>
<dbReference type="RefSeq" id="WP_290310972.1">
    <property type="nucleotide sequence ID" value="NZ_JAUFQC010000001.1"/>
</dbReference>
<evidence type="ECO:0000313" key="2">
    <source>
        <dbReference type="EMBL" id="MDN3609102.1"/>
    </source>
</evidence>
<dbReference type="EMBL" id="JAUFQC010000001">
    <property type="protein sequence ID" value="MDN3609102.1"/>
    <property type="molecule type" value="Genomic_DNA"/>
</dbReference>
<reference evidence="3" key="1">
    <citation type="journal article" date="2019" name="Int. J. Syst. Evol. Microbiol.">
        <title>The Global Catalogue of Microorganisms (GCM) 10K type strain sequencing project: providing services to taxonomists for standard genome sequencing and annotation.</title>
        <authorList>
            <consortium name="The Broad Institute Genomics Platform"/>
            <consortium name="The Broad Institute Genome Sequencing Center for Infectious Disease"/>
            <person name="Wu L."/>
            <person name="Ma J."/>
        </authorList>
    </citation>
    <scope>NUCLEOTIDE SEQUENCE [LARGE SCALE GENOMIC DNA]</scope>
    <source>
        <strain evidence="3">CECT 7398</strain>
    </source>
</reference>
<evidence type="ECO:0000256" key="1">
    <source>
        <dbReference type="SAM" id="MobiDB-lite"/>
    </source>
</evidence>
<dbReference type="Proteomes" id="UP001238540">
    <property type="component" value="Unassembled WGS sequence"/>
</dbReference>
<evidence type="ECO:0000313" key="3">
    <source>
        <dbReference type="Proteomes" id="UP001238540"/>
    </source>
</evidence>
<sequence length="95" mass="10567">MLITVMANLPIGSGNDHQVASDNVFENTMNVTNNRTLEDEEKNSRKPKGGITLPKGRDEQRQYQTGYLSPLILGGWSILFINNSKKTVSLTAREC</sequence>
<keyword evidence="3" id="KW-1185">Reference proteome</keyword>
<accession>A0ABT8BQK3</accession>